<reference evidence="2" key="1">
    <citation type="journal article" date="2021" name="Proc. Natl. Acad. Sci. U.S.A.">
        <title>A Catalog of Tens of Thousands of Viruses from Human Metagenomes Reveals Hidden Associations with Chronic Diseases.</title>
        <authorList>
            <person name="Tisza M.J."/>
            <person name="Buck C.B."/>
        </authorList>
    </citation>
    <scope>NUCLEOTIDE SEQUENCE</scope>
    <source>
        <strain evidence="2">CtIty1</strain>
    </source>
</reference>
<feature type="region of interest" description="Disordered" evidence="1">
    <location>
        <begin position="88"/>
        <end position="144"/>
    </location>
</feature>
<sequence>MVKKLVNVHCDKAFSINGVRFTGTCNLVVLRDEDIAICLEFKAKVEEVLAGGVTVPLGFDNYNTYNGPSKLPNIQTAKAITEEYSEPVVETVTDRKPVEATKKPEVKEEVKEEKSSLEQADVNGSVKVENSEASPKKENKQYKK</sequence>
<evidence type="ECO:0000313" key="2">
    <source>
        <dbReference type="EMBL" id="DAF62284.1"/>
    </source>
</evidence>
<feature type="compositionally biased region" description="Basic and acidic residues" evidence="1">
    <location>
        <begin position="92"/>
        <end position="116"/>
    </location>
</feature>
<name>A0A8S5TG49_9CAUD</name>
<proteinExistence type="predicted"/>
<feature type="compositionally biased region" description="Basic and acidic residues" evidence="1">
    <location>
        <begin position="134"/>
        <end position="144"/>
    </location>
</feature>
<organism evidence="2">
    <name type="scientific">Myoviridae sp. ctIty1</name>
    <dbReference type="NCBI Taxonomy" id="2827673"/>
    <lineage>
        <taxon>Viruses</taxon>
        <taxon>Duplodnaviria</taxon>
        <taxon>Heunggongvirae</taxon>
        <taxon>Uroviricota</taxon>
        <taxon>Caudoviricetes</taxon>
    </lineage>
</organism>
<dbReference type="EMBL" id="BK032823">
    <property type="protein sequence ID" value="DAF62284.1"/>
    <property type="molecule type" value="Genomic_DNA"/>
</dbReference>
<protein>
    <submittedName>
        <fullName evidence="2">Uncharacterized protein</fullName>
    </submittedName>
</protein>
<accession>A0A8S5TG49</accession>
<evidence type="ECO:0000256" key="1">
    <source>
        <dbReference type="SAM" id="MobiDB-lite"/>
    </source>
</evidence>